<feature type="compositionally biased region" description="Acidic residues" evidence="1">
    <location>
        <begin position="170"/>
        <end position="179"/>
    </location>
</feature>
<organism evidence="2 3">
    <name type="scientific">Sphingobacterium hotanense</name>
    <dbReference type="NCBI Taxonomy" id="649196"/>
    <lineage>
        <taxon>Bacteria</taxon>
        <taxon>Pseudomonadati</taxon>
        <taxon>Bacteroidota</taxon>
        <taxon>Sphingobacteriia</taxon>
        <taxon>Sphingobacteriales</taxon>
        <taxon>Sphingobacteriaceae</taxon>
        <taxon>Sphingobacterium</taxon>
    </lineage>
</organism>
<comment type="caution">
    <text evidence="2">The sequence shown here is derived from an EMBL/GenBank/DDBJ whole genome shotgun (WGS) entry which is preliminary data.</text>
</comment>
<feature type="region of interest" description="Disordered" evidence="1">
    <location>
        <begin position="117"/>
        <end position="156"/>
    </location>
</feature>
<keyword evidence="3" id="KW-1185">Reference proteome</keyword>
<feature type="compositionally biased region" description="Acidic residues" evidence="1">
    <location>
        <begin position="117"/>
        <end position="132"/>
    </location>
</feature>
<evidence type="ECO:0000256" key="1">
    <source>
        <dbReference type="SAM" id="MobiDB-lite"/>
    </source>
</evidence>
<reference evidence="2" key="1">
    <citation type="submission" date="2020-06" db="EMBL/GenBank/DDBJ databases">
        <authorList>
            <person name="Dong N."/>
        </authorList>
    </citation>
    <scope>NUCLEOTIDE SEQUENCE</scope>
    <source>
        <strain evidence="2">R1692</strain>
    </source>
</reference>
<feature type="compositionally biased region" description="Basic and acidic residues" evidence="1">
    <location>
        <begin position="180"/>
        <end position="190"/>
    </location>
</feature>
<sequence>MAYSQQDIYNKIGDLLVEINEQYASLDKAKLTQDSVQVQLMAAQAKFLAANLDALNQLSAPAIVAAVPELPGTENTVAEEENTFTPAPTFDEHEADSQPVIEEIQEVKSEDVIEETEVVAEAPEEVEEEEQSSEQKTEGIKFEGFGHIDDSVTDNETDQEEAAVVENIEDTVEEEEQEEEVKAVEERPEEPAAPAYTHTASSNYTSVERPTNSFKTQAPVEEKKEEVSNEPVVNEVVIEEKHVEIKEEPKEASLNDLAKQAEQTPSRRMTLNELIQQQKQAGLTNVNQFQTSTSKSSDTIVDLKTGVSLNDKLLFIKDLFNGYSLAYSEAIELLNRFDNFAEADAFLQSNYALKNNWASKPQTVDKLYVVLRKKYVS</sequence>
<evidence type="ECO:0000313" key="2">
    <source>
        <dbReference type="EMBL" id="MDM1047745.1"/>
    </source>
</evidence>
<gene>
    <name evidence="2" type="ORF">HX018_05785</name>
</gene>
<evidence type="ECO:0000313" key="3">
    <source>
        <dbReference type="Proteomes" id="UP001170954"/>
    </source>
</evidence>
<dbReference type="Proteomes" id="UP001170954">
    <property type="component" value="Unassembled WGS sequence"/>
</dbReference>
<feature type="compositionally biased region" description="Basic and acidic residues" evidence="1">
    <location>
        <begin position="133"/>
        <end position="150"/>
    </location>
</feature>
<feature type="compositionally biased region" description="Polar residues" evidence="1">
    <location>
        <begin position="198"/>
        <end position="216"/>
    </location>
</feature>
<protein>
    <submittedName>
        <fullName evidence="2">Uncharacterized protein</fullName>
    </submittedName>
</protein>
<feature type="region of interest" description="Disordered" evidence="1">
    <location>
        <begin position="170"/>
        <end position="227"/>
    </location>
</feature>
<reference evidence="2" key="2">
    <citation type="journal article" date="2022" name="Sci. Total Environ.">
        <title>Prevalence, transmission, and molecular epidemiology of tet(X)-positive bacteria among humans, animals, and environmental niches in China: An epidemiological, and genomic-based study.</title>
        <authorList>
            <person name="Dong N."/>
            <person name="Zeng Y."/>
            <person name="Cai C."/>
            <person name="Sun C."/>
            <person name="Lu J."/>
            <person name="Liu C."/>
            <person name="Zhou H."/>
            <person name="Sun Q."/>
            <person name="Shu L."/>
            <person name="Wang H."/>
            <person name="Wang Y."/>
            <person name="Wang S."/>
            <person name="Wu C."/>
            <person name="Chan E.W."/>
            <person name="Chen G."/>
            <person name="Shen Z."/>
            <person name="Chen S."/>
            <person name="Zhang R."/>
        </authorList>
    </citation>
    <scope>NUCLEOTIDE SEQUENCE</scope>
    <source>
        <strain evidence="2">R1692</strain>
    </source>
</reference>
<dbReference type="EMBL" id="JACAGK010000012">
    <property type="protein sequence ID" value="MDM1047745.1"/>
    <property type="molecule type" value="Genomic_DNA"/>
</dbReference>
<name>A0ABT7NKJ5_9SPHI</name>
<accession>A0ABT7NKJ5</accession>
<dbReference type="RefSeq" id="WP_286650775.1">
    <property type="nucleotide sequence ID" value="NZ_JACAGK010000012.1"/>
</dbReference>
<proteinExistence type="predicted"/>